<name>A0A8J6PBC4_9GAMM</name>
<sequence length="72" mass="8581">MVRQGCHLCDDMEELLTHHPLRDRFKVERIVINNVPELESQYGTKVPVLLEQSEEICHYFLDEKRLRECLGK</sequence>
<comment type="caution">
    <text evidence="1">The sequence shown here is derived from an EMBL/GenBank/DDBJ whole genome shotgun (WGS) entry which is preliminary data.</text>
</comment>
<dbReference type="InterPro" id="IPR036249">
    <property type="entry name" value="Thioredoxin-like_sf"/>
</dbReference>
<dbReference type="Gene3D" id="3.40.30.10">
    <property type="entry name" value="Glutaredoxin"/>
    <property type="match status" value="1"/>
</dbReference>
<gene>
    <name evidence="1" type="ORF">H8D24_06290</name>
</gene>
<evidence type="ECO:0000313" key="1">
    <source>
        <dbReference type="EMBL" id="MBC8519996.1"/>
    </source>
</evidence>
<reference evidence="1 2" key="1">
    <citation type="submission" date="2020-08" db="EMBL/GenBank/DDBJ databases">
        <title>Bridging the membrane lipid divide: bacteria of the FCB group superphylum have the potential to synthesize archaeal ether lipids.</title>
        <authorList>
            <person name="Villanueva L."/>
            <person name="Von Meijenfeldt F.A.B."/>
            <person name="Westbye A.B."/>
            <person name="Yadav S."/>
            <person name="Hopmans E.C."/>
            <person name="Dutilh B.E."/>
            <person name="Sinninghe Damste J.S."/>
        </authorList>
    </citation>
    <scope>NUCLEOTIDE SEQUENCE [LARGE SCALE GENOMIC DNA]</scope>
    <source>
        <strain evidence="1">NIOZ-UU100</strain>
    </source>
</reference>
<dbReference type="InterPro" id="IPR008554">
    <property type="entry name" value="Glutaredoxin-like"/>
</dbReference>
<dbReference type="SUPFAM" id="SSF52833">
    <property type="entry name" value="Thioredoxin-like"/>
    <property type="match status" value="1"/>
</dbReference>
<dbReference type="AlphaFoldDB" id="A0A8J6PBC4"/>
<proteinExistence type="predicted"/>
<protein>
    <submittedName>
        <fullName evidence="1">Glutaredoxin family protein</fullName>
    </submittedName>
</protein>
<organism evidence="1 2">
    <name type="scientific">Candidatus Thiopontia autotrophica</name>
    <dbReference type="NCBI Taxonomy" id="2841688"/>
    <lineage>
        <taxon>Bacteria</taxon>
        <taxon>Pseudomonadati</taxon>
        <taxon>Pseudomonadota</taxon>
        <taxon>Gammaproteobacteria</taxon>
        <taxon>Candidatus Thiopontia</taxon>
    </lineage>
</organism>
<evidence type="ECO:0000313" key="2">
    <source>
        <dbReference type="Proteomes" id="UP000654401"/>
    </source>
</evidence>
<dbReference type="Pfam" id="PF05768">
    <property type="entry name" value="Glrx-like"/>
    <property type="match status" value="1"/>
</dbReference>
<dbReference type="EMBL" id="JACNFK010000031">
    <property type="protein sequence ID" value="MBC8519996.1"/>
    <property type="molecule type" value="Genomic_DNA"/>
</dbReference>
<dbReference type="Proteomes" id="UP000654401">
    <property type="component" value="Unassembled WGS sequence"/>
</dbReference>
<accession>A0A8J6PBC4</accession>